<protein>
    <recommendedName>
        <fullName evidence="7">Annexin</fullName>
    </recommendedName>
</protein>
<dbReference type="Gene3D" id="1.10.220.10">
    <property type="entry name" value="Annexin"/>
    <property type="match status" value="4"/>
</dbReference>
<dbReference type="OrthoDB" id="37886at2759"/>
<dbReference type="GO" id="GO:0005634">
    <property type="term" value="C:nucleus"/>
    <property type="evidence" value="ECO:0007669"/>
    <property type="project" value="TreeGrafter"/>
</dbReference>
<keyword evidence="2" id="KW-0677">Repeat</keyword>
<dbReference type="GO" id="GO:0001786">
    <property type="term" value="F:phosphatidylserine binding"/>
    <property type="evidence" value="ECO:0007669"/>
    <property type="project" value="TreeGrafter"/>
</dbReference>
<dbReference type="Proteomes" id="UP000242287">
    <property type="component" value="Unassembled WGS sequence"/>
</dbReference>
<dbReference type="PROSITE" id="PS51897">
    <property type="entry name" value="ANNEXIN_2"/>
    <property type="match status" value="4"/>
</dbReference>
<evidence type="ECO:0008006" key="7">
    <source>
        <dbReference type="Google" id="ProtNLM"/>
    </source>
</evidence>
<dbReference type="GO" id="GO:0005737">
    <property type="term" value="C:cytoplasm"/>
    <property type="evidence" value="ECO:0007669"/>
    <property type="project" value="TreeGrafter"/>
</dbReference>
<keyword evidence="6" id="KW-1185">Reference proteome</keyword>
<evidence type="ECO:0000256" key="4">
    <source>
        <dbReference type="SAM" id="MobiDB-lite"/>
    </source>
</evidence>
<dbReference type="PRINTS" id="PR00196">
    <property type="entry name" value="ANNEXIN"/>
</dbReference>
<dbReference type="PANTHER" id="PTHR10502:SF102">
    <property type="entry name" value="ANNEXIN B11"/>
    <property type="match status" value="1"/>
</dbReference>
<keyword evidence="3" id="KW-0041">Annexin</keyword>
<name>A0A2A9NBW5_9AGAR</name>
<organism evidence="5 6">
    <name type="scientific">Amanita thiersii Skay4041</name>
    <dbReference type="NCBI Taxonomy" id="703135"/>
    <lineage>
        <taxon>Eukaryota</taxon>
        <taxon>Fungi</taxon>
        <taxon>Dikarya</taxon>
        <taxon>Basidiomycota</taxon>
        <taxon>Agaricomycotina</taxon>
        <taxon>Agaricomycetes</taxon>
        <taxon>Agaricomycetidae</taxon>
        <taxon>Agaricales</taxon>
        <taxon>Pluteineae</taxon>
        <taxon>Amanitaceae</taxon>
        <taxon>Amanita</taxon>
    </lineage>
</organism>
<comment type="similarity">
    <text evidence="1">Belongs to the annexin family.</text>
</comment>
<dbReference type="GO" id="GO:0005886">
    <property type="term" value="C:plasma membrane"/>
    <property type="evidence" value="ECO:0007669"/>
    <property type="project" value="TreeGrafter"/>
</dbReference>
<evidence type="ECO:0000256" key="2">
    <source>
        <dbReference type="ARBA" id="ARBA00022737"/>
    </source>
</evidence>
<dbReference type="STRING" id="703135.A0A2A9NBW5"/>
<dbReference type="PANTHER" id="PTHR10502">
    <property type="entry name" value="ANNEXIN"/>
    <property type="match status" value="1"/>
</dbReference>
<dbReference type="GO" id="GO:0012506">
    <property type="term" value="C:vesicle membrane"/>
    <property type="evidence" value="ECO:0007669"/>
    <property type="project" value="TreeGrafter"/>
</dbReference>
<dbReference type="AlphaFoldDB" id="A0A2A9NBW5"/>
<dbReference type="EMBL" id="KZ302076">
    <property type="protein sequence ID" value="PFH48119.1"/>
    <property type="molecule type" value="Genomic_DNA"/>
</dbReference>
<accession>A0A2A9NBW5</accession>
<sequence>MESSYQPSLPSAGQPAVQSSAAPPPFPTLPNVSQSGGFMPQPDVQMPMAQFGVTPGGGYLLRYLNCEVLRYDLPLSELAKLPGSYDPAKDYADILKACRGLGTDNKILIQALANKSPRDLAALSGYFSSQGRDLLDYISKETSGYFRDGLTALIMGPVLYDAKMLNEAFDKPGNDRSEATLTEVLLCRSNEELEIIKGAYHFKYGRQLYDEVVKKVSGSVKKLFIMTLSTQRPPETAPSAKEIDEDVETIFKSNDKKATFTEIFTRRSYIHLSRMITIYKHRNKSLSKVIKKETSGHLRDALLYILHGIKERQNPAQWRDAKRLEKTMAGLGTKNELLVFRLLRAQWNNENLQLVKSSYLRRYSKALDDRIKGEVSGAYRDLMMALASRS</sequence>
<gene>
    <name evidence="5" type="ORF">AMATHDRAFT_6104</name>
</gene>
<dbReference type="Pfam" id="PF00191">
    <property type="entry name" value="Annexin"/>
    <property type="match status" value="4"/>
</dbReference>
<evidence type="ECO:0000313" key="5">
    <source>
        <dbReference type="EMBL" id="PFH48119.1"/>
    </source>
</evidence>
<evidence type="ECO:0000313" key="6">
    <source>
        <dbReference type="Proteomes" id="UP000242287"/>
    </source>
</evidence>
<feature type="region of interest" description="Disordered" evidence="4">
    <location>
        <begin position="1"/>
        <end position="40"/>
    </location>
</feature>
<feature type="compositionally biased region" description="Low complexity" evidence="4">
    <location>
        <begin position="10"/>
        <end position="21"/>
    </location>
</feature>
<dbReference type="SMART" id="SM00335">
    <property type="entry name" value="ANX"/>
    <property type="match status" value="4"/>
</dbReference>
<dbReference type="GO" id="GO:0005544">
    <property type="term" value="F:calcium-dependent phospholipid binding"/>
    <property type="evidence" value="ECO:0007669"/>
    <property type="project" value="InterPro"/>
</dbReference>
<evidence type="ECO:0000256" key="3">
    <source>
        <dbReference type="ARBA" id="ARBA00023216"/>
    </source>
</evidence>
<dbReference type="GO" id="GO:0005509">
    <property type="term" value="F:calcium ion binding"/>
    <property type="evidence" value="ECO:0007669"/>
    <property type="project" value="InterPro"/>
</dbReference>
<proteinExistence type="inferred from homology"/>
<dbReference type="InterPro" id="IPR037104">
    <property type="entry name" value="Annexin_sf"/>
</dbReference>
<reference evidence="5 6" key="1">
    <citation type="submission" date="2014-02" db="EMBL/GenBank/DDBJ databases">
        <title>Transposable element dynamics among asymbiotic and ectomycorrhizal Amanita fungi.</title>
        <authorList>
            <consortium name="DOE Joint Genome Institute"/>
            <person name="Hess J."/>
            <person name="Skrede I."/>
            <person name="Wolfe B."/>
            <person name="LaButti K."/>
            <person name="Ohm R.A."/>
            <person name="Grigoriev I.V."/>
            <person name="Pringle A."/>
        </authorList>
    </citation>
    <scope>NUCLEOTIDE SEQUENCE [LARGE SCALE GENOMIC DNA]</scope>
    <source>
        <strain evidence="5 6">SKay4041</strain>
    </source>
</reference>
<evidence type="ECO:0000256" key="1">
    <source>
        <dbReference type="ARBA" id="ARBA00007831"/>
    </source>
</evidence>
<dbReference type="InterPro" id="IPR001464">
    <property type="entry name" value="Annexin"/>
</dbReference>
<dbReference type="SUPFAM" id="SSF47874">
    <property type="entry name" value="Annexin"/>
    <property type="match status" value="1"/>
</dbReference>
<dbReference type="InterPro" id="IPR018502">
    <property type="entry name" value="Annexin_repeat"/>
</dbReference>